<gene>
    <name evidence="1" type="ORF">NQ176_g7023</name>
</gene>
<organism evidence="1 2">
    <name type="scientific">Zarea fungicola</name>
    <dbReference type="NCBI Taxonomy" id="93591"/>
    <lineage>
        <taxon>Eukaryota</taxon>
        <taxon>Fungi</taxon>
        <taxon>Dikarya</taxon>
        <taxon>Ascomycota</taxon>
        <taxon>Pezizomycotina</taxon>
        <taxon>Sordariomycetes</taxon>
        <taxon>Hypocreomycetidae</taxon>
        <taxon>Hypocreales</taxon>
        <taxon>Cordycipitaceae</taxon>
        <taxon>Zarea</taxon>
    </lineage>
</organism>
<keyword evidence="2" id="KW-1185">Reference proteome</keyword>
<evidence type="ECO:0000313" key="1">
    <source>
        <dbReference type="EMBL" id="KAJ2972675.1"/>
    </source>
</evidence>
<proteinExistence type="predicted"/>
<dbReference type="Proteomes" id="UP001143910">
    <property type="component" value="Unassembled WGS sequence"/>
</dbReference>
<sequence>MVLKDSERAALAKDWGIDRKESEDWPESLEKLFSSVEELGIEPYPFLKDQAGAPDQKSRHAVADRSKFEQRIRERTRDLARTARSLREQMYDKSETDWRVGLESILFQHFKDDVIW</sequence>
<reference evidence="1" key="1">
    <citation type="submission" date="2022-08" db="EMBL/GenBank/DDBJ databases">
        <title>Genome Sequence of Lecanicillium fungicola.</title>
        <authorList>
            <person name="Buettner E."/>
        </authorList>
    </citation>
    <scope>NUCLEOTIDE SEQUENCE</scope>
    <source>
        <strain evidence="1">Babe33</strain>
    </source>
</reference>
<evidence type="ECO:0000313" key="2">
    <source>
        <dbReference type="Proteomes" id="UP001143910"/>
    </source>
</evidence>
<comment type="caution">
    <text evidence="1">The sequence shown here is derived from an EMBL/GenBank/DDBJ whole genome shotgun (WGS) entry which is preliminary data.</text>
</comment>
<name>A0ACC1N077_9HYPO</name>
<dbReference type="EMBL" id="JANJQO010001104">
    <property type="protein sequence ID" value="KAJ2972675.1"/>
    <property type="molecule type" value="Genomic_DNA"/>
</dbReference>
<protein>
    <submittedName>
        <fullName evidence="1">Uncharacterized protein</fullName>
    </submittedName>
</protein>
<accession>A0ACC1N077</accession>